<comment type="caution">
    <text evidence="2">The sequence shown here is derived from an EMBL/GenBank/DDBJ whole genome shotgun (WGS) entry which is preliminary data.</text>
</comment>
<keyword evidence="3" id="KW-1185">Reference proteome</keyword>
<name>A0A2P4YJW8_9STRA</name>
<feature type="compositionally biased region" description="Basic and acidic residues" evidence="1">
    <location>
        <begin position="120"/>
        <end position="130"/>
    </location>
</feature>
<evidence type="ECO:0000256" key="1">
    <source>
        <dbReference type="SAM" id="MobiDB-lite"/>
    </source>
</evidence>
<feature type="region of interest" description="Disordered" evidence="1">
    <location>
        <begin position="108"/>
        <end position="130"/>
    </location>
</feature>
<dbReference type="AlphaFoldDB" id="A0A2P4YJW8"/>
<evidence type="ECO:0000313" key="3">
    <source>
        <dbReference type="Proteomes" id="UP000237271"/>
    </source>
</evidence>
<dbReference type="OrthoDB" id="122632at2759"/>
<dbReference type="EMBL" id="NCKW01002152">
    <property type="protein sequence ID" value="POM78117.1"/>
    <property type="molecule type" value="Genomic_DNA"/>
</dbReference>
<organism evidence="2 3">
    <name type="scientific">Phytophthora palmivora</name>
    <dbReference type="NCBI Taxonomy" id="4796"/>
    <lineage>
        <taxon>Eukaryota</taxon>
        <taxon>Sar</taxon>
        <taxon>Stramenopiles</taxon>
        <taxon>Oomycota</taxon>
        <taxon>Peronosporomycetes</taxon>
        <taxon>Peronosporales</taxon>
        <taxon>Peronosporaceae</taxon>
        <taxon>Phytophthora</taxon>
    </lineage>
</organism>
<reference evidence="2 3" key="1">
    <citation type="journal article" date="2017" name="Genome Biol. Evol.">
        <title>Phytophthora megakarya and P. palmivora, closely related causal agents of cacao black pod rot, underwent increases in genome sizes and gene numbers by different mechanisms.</title>
        <authorList>
            <person name="Ali S.S."/>
            <person name="Shao J."/>
            <person name="Lary D.J."/>
            <person name="Kronmiller B."/>
            <person name="Shen D."/>
            <person name="Strem M.D."/>
            <person name="Amoako-Attah I."/>
            <person name="Akrofi A.Y."/>
            <person name="Begoude B.A."/>
            <person name="Ten Hoopen G.M."/>
            <person name="Coulibaly K."/>
            <person name="Kebe B.I."/>
            <person name="Melnick R.L."/>
            <person name="Guiltinan M.J."/>
            <person name="Tyler B.M."/>
            <person name="Meinhardt L.W."/>
            <person name="Bailey B.A."/>
        </authorList>
    </citation>
    <scope>NUCLEOTIDE SEQUENCE [LARGE SCALE GENOMIC DNA]</scope>
    <source>
        <strain evidence="3">sbr112.9</strain>
    </source>
</reference>
<accession>A0A2P4YJW8</accession>
<protein>
    <submittedName>
        <fullName evidence="2">Uncharacterized protein</fullName>
    </submittedName>
</protein>
<sequence>MVMHSPNSSLSFTIPPASQFEHRLDSLEGGMDIDIHTAAQMIETFDVDEFLNGVITPSTPKQGALFQSDSQVLTTASDGMLVLTETIASGSHSEGSDDSASELITSVRVADKTVGGDSSEESKKLQRKSRKEEIVELRESVEELTEQLEALKADPPQGAPVLCQSDGPLTKRSGPSLWKHVAMRQLDKRRKAEEDNVMLREMLEMQVQEAKCLQRILKRRTKIQVRPEAFVLNDGEHARDEAT</sequence>
<evidence type="ECO:0000313" key="2">
    <source>
        <dbReference type="EMBL" id="POM78117.1"/>
    </source>
</evidence>
<gene>
    <name evidence="2" type="ORF">PHPALM_4397</name>
</gene>
<dbReference type="Proteomes" id="UP000237271">
    <property type="component" value="Unassembled WGS sequence"/>
</dbReference>
<proteinExistence type="predicted"/>